<evidence type="ECO:0000313" key="1">
    <source>
        <dbReference type="EMBL" id="MBW72868.1"/>
    </source>
</evidence>
<sequence length="147" mass="14511">MLNFRSSGVSISLLISFGGRWCAVTSNPSSNRLGSCGFTSGDGVTIAVVDVVVIVVDGGTVVPIFDSVTIGGFGLIVTVVDGVGDVLGADRGSGVASESVVVVPVAALEVTDIDDGGTVAAAAGDPCCSRFEAASAPPPPLLLLMEA</sequence>
<accession>A0A2M4D718</accession>
<reference evidence="1" key="1">
    <citation type="submission" date="2018-01" db="EMBL/GenBank/DDBJ databases">
        <title>An insight into the sialome of Amazonian anophelines.</title>
        <authorList>
            <person name="Ribeiro J.M."/>
            <person name="Scarpassa V."/>
            <person name="Calvo E."/>
        </authorList>
    </citation>
    <scope>NUCLEOTIDE SEQUENCE</scope>
</reference>
<proteinExistence type="predicted"/>
<name>A0A2M4D718_ANODA</name>
<dbReference type="AlphaFoldDB" id="A0A2M4D718"/>
<dbReference type="EMBL" id="GGFL01008690">
    <property type="protein sequence ID" value="MBW72868.1"/>
    <property type="molecule type" value="Transcribed_RNA"/>
</dbReference>
<organism evidence="1">
    <name type="scientific">Anopheles darlingi</name>
    <name type="common">Mosquito</name>
    <dbReference type="NCBI Taxonomy" id="43151"/>
    <lineage>
        <taxon>Eukaryota</taxon>
        <taxon>Metazoa</taxon>
        <taxon>Ecdysozoa</taxon>
        <taxon>Arthropoda</taxon>
        <taxon>Hexapoda</taxon>
        <taxon>Insecta</taxon>
        <taxon>Pterygota</taxon>
        <taxon>Neoptera</taxon>
        <taxon>Endopterygota</taxon>
        <taxon>Diptera</taxon>
        <taxon>Nematocera</taxon>
        <taxon>Culicoidea</taxon>
        <taxon>Culicidae</taxon>
        <taxon>Anophelinae</taxon>
        <taxon>Anopheles</taxon>
    </lineage>
</organism>
<protein>
    <submittedName>
        <fullName evidence="1">Putative secreted protein</fullName>
    </submittedName>
</protein>